<proteinExistence type="predicted"/>
<evidence type="ECO:0000259" key="5">
    <source>
        <dbReference type="Pfam" id="PF04586"/>
    </source>
</evidence>
<reference evidence="7" key="1">
    <citation type="submission" date="2020-03" db="EMBL/GenBank/DDBJ databases">
        <title>The deep terrestrial virosphere.</title>
        <authorList>
            <person name="Holmfeldt K."/>
            <person name="Nilsson E."/>
            <person name="Simone D."/>
            <person name="Lopez-Fernandez M."/>
            <person name="Wu X."/>
            <person name="de Brujin I."/>
            <person name="Lundin D."/>
            <person name="Andersson A."/>
            <person name="Bertilsson S."/>
            <person name="Dopson M."/>
        </authorList>
    </citation>
    <scope>NUCLEOTIDE SEQUENCE</scope>
    <source>
        <strain evidence="6">MM415A00329</strain>
        <strain evidence="7">MM415B02221</strain>
    </source>
</reference>
<sequence length="432" mass="49595">MPYPSEHSCRLIDPKKLGKFMGTDERKSDKYKKIYRILYMEDPKTGKSVEQAYRYPLKNGWKESEARGHCKDHKGTFEAAAPKKGNGEMDIKIKYMDTTARQDESSSVEEMEVNGQTFQFLRVPWRLTKLRVDRLNEVIKPDGIRFHDGLLKPDSTKGLVVLYTHAAGQSIFGGTNSLPIGKIDIDSFDITRDYVDADLLISLSDLFARQVANQIQMGILTTGSIGFKSIIESDEPLLEGQKGKSILEWELVEFSIVPIPANIDAVRKQYSIVQDMYHCLPDDQKCNFIENPDSEFAKEYISSLCNDGLQSVESHLIKERDKRNFQKRSKPLDYDDLLNEIDWNLRHMTDLQKKEGRVISTVNLKKLKNAHDEIGKVIEAADKTPIPKAETTEKEKKPKHQVVSMPKPEIKKKRYRVVTYDFESNKFLNLIK</sequence>
<dbReference type="EMBL" id="MT142500">
    <property type="protein sequence ID" value="QJA82965.1"/>
    <property type="molecule type" value="Genomic_DNA"/>
</dbReference>
<evidence type="ECO:0000256" key="4">
    <source>
        <dbReference type="SAM" id="MobiDB-lite"/>
    </source>
</evidence>
<gene>
    <name evidence="6" type="ORF">MM415A00329_0019</name>
    <name evidence="7" type="ORF">MM415B02221_0007</name>
</gene>
<dbReference type="Pfam" id="PF04586">
    <property type="entry name" value="Peptidase_S78"/>
    <property type="match status" value="1"/>
</dbReference>
<dbReference type="EMBL" id="MT142574">
    <property type="protein sequence ID" value="QJA85441.1"/>
    <property type="molecule type" value="Genomic_DNA"/>
</dbReference>
<name>A0A6M3KV54_9ZZZZ</name>
<protein>
    <submittedName>
        <fullName evidence="7">Putative peptidase</fullName>
    </submittedName>
</protein>
<accession>A0A6M3KV54</accession>
<evidence type="ECO:0000313" key="6">
    <source>
        <dbReference type="EMBL" id="QJA82965.1"/>
    </source>
</evidence>
<feature type="domain" description="Prohead serine protease" evidence="5">
    <location>
        <begin position="177"/>
        <end position="267"/>
    </location>
</feature>
<evidence type="ECO:0000256" key="2">
    <source>
        <dbReference type="ARBA" id="ARBA00022670"/>
    </source>
</evidence>
<dbReference type="InterPro" id="IPR054613">
    <property type="entry name" value="Peptidase_S78_dom"/>
</dbReference>
<keyword evidence="1" id="KW-1188">Viral release from host cell</keyword>
<dbReference type="GO" id="GO:0006508">
    <property type="term" value="P:proteolysis"/>
    <property type="evidence" value="ECO:0007669"/>
    <property type="project" value="UniProtKB-KW"/>
</dbReference>
<evidence type="ECO:0000313" key="7">
    <source>
        <dbReference type="EMBL" id="QJA85441.1"/>
    </source>
</evidence>
<dbReference type="AlphaFoldDB" id="A0A6M3KV54"/>
<evidence type="ECO:0000256" key="3">
    <source>
        <dbReference type="ARBA" id="ARBA00022801"/>
    </source>
</evidence>
<organism evidence="7">
    <name type="scientific">viral metagenome</name>
    <dbReference type="NCBI Taxonomy" id="1070528"/>
    <lineage>
        <taxon>unclassified sequences</taxon>
        <taxon>metagenomes</taxon>
        <taxon>organismal metagenomes</taxon>
    </lineage>
</organism>
<keyword evidence="2" id="KW-0645">Protease</keyword>
<feature type="region of interest" description="Disordered" evidence="4">
    <location>
        <begin position="385"/>
        <end position="404"/>
    </location>
</feature>
<keyword evidence="3" id="KW-0378">Hydrolase</keyword>
<dbReference type="GO" id="GO:0008233">
    <property type="term" value="F:peptidase activity"/>
    <property type="evidence" value="ECO:0007669"/>
    <property type="project" value="UniProtKB-KW"/>
</dbReference>
<evidence type="ECO:0000256" key="1">
    <source>
        <dbReference type="ARBA" id="ARBA00022612"/>
    </source>
</evidence>